<dbReference type="EMBL" id="KP728110">
    <property type="protein sequence ID" value="ALA62536.1"/>
    <property type="molecule type" value="Genomic_DNA"/>
</dbReference>
<accession>A0A0M3PB69</accession>
<dbReference type="InterPro" id="IPR002110">
    <property type="entry name" value="Ankyrin_rpt"/>
</dbReference>
<dbReference type="PROSITE" id="PS50297">
    <property type="entry name" value="ANK_REP_REGION"/>
    <property type="match status" value="2"/>
</dbReference>
<evidence type="ECO:0000256" key="1">
    <source>
        <dbReference type="ARBA" id="ARBA00022737"/>
    </source>
</evidence>
<dbReference type="KEGG" id="vg:26122852"/>
<feature type="domain" description="PRANC" evidence="4">
    <location>
        <begin position="263"/>
        <end position="355"/>
    </location>
</feature>
<dbReference type="InterPro" id="IPR036770">
    <property type="entry name" value="Ankyrin_rpt-contain_sf"/>
</dbReference>
<feature type="repeat" description="ANK" evidence="3">
    <location>
        <begin position="154"/>
        <end position="177"/>
    </location>
</feature>
<keyword evidence="2 3" id="KW-0040">ANK repeat</keyword>
<feature type="repeat" description="ANK" evidence="3">
    <location>
        <begin position="29"/>
        <end position="56"/>
    </location>
</feature>
<feature type="repeat" description="ANK" evidence="3">
    <location>
        <begin position="57"/>
        <end position="89"/>
    </location>
</feature>
<dbReference type="Pfam" id="PF12796">
    <property type="entry name" value="Ank_2"/>
    <property type="match status" value="1"/>
</dbReference>
<dbReference type="OrthoDB" id="31347at10239"/>
<dbReference type="Proteomes" id="UP000142477">
    <property type="component" value="Segment"/>
</dbReference>
<name>A0A0M3PB69_9POXV</name>
<dbReference type="Pfam" id="PF00023">
    <property type="entry name" value="Ank"/>
    <property type="match status" value="1"/>
</dbReference>
<dbReference type="SMART" id="SM00248">
    <property type="entry name" value="ANK"/>
    <property type="match status" value="5"/>
</dbReference>
<reference evidence="5 6" key="1">
    <citation type="journal article" date="2015" name="Infect. Genet. Evol.">
        <title>Unique genomic organization of a novel Avipoxvirus detected in turkey (Meleagris gallopavo).</title>
        <authorList>
            <person name="Banyai K."/>
            <person name="Palya V."/>
            <person name="Denes B."/>
            <person name="Glavits R."/>
            <person name="Ivanics E."/>
            <person name="Horvath B."/>
            <person name="Farkas S.L."/>
            <person name="Marton S."/>
            <person name="Balint A."/>
            <person name="Gyuranecz M."/>
            <person name="Erdelyi K."/>
            <person name="Dan A."/>
        </authorList>
    </citation>
    <scope>NUCLEOTIDE SEQUENCE [LARGE SCALE GENOMIC DNA]</scope>
    <source>
        <strain evidence="5 6">TKPV-HU1124/2011</strain>
    </source>
</reference>
<proteinExistence type="predicted"/>
<keyword evidence="1" id="KW-0677">Repeat</keyword>
<evidence type="ECO:0000313" key="5">
    <source>
        <dbReference type="EMBL" id="ALA62536.1"/>
    </source>
</evidence>
<protein>
    <submittedName>
        <fullName evidence="5">Ankyrin repeat family protein</fullName>
    </submittedName>
</protein>
<dbReference type="PANTHER" id="PTHR24198">
    <property type="entry name" value="ANKYRIN REPEAT AND PROTEIN KINASE DOMAIN-CONTAINING PROTEIN"/>
    <property type="match status" value="1"/>
</dbReference>
<dbReference type="SUPFAM" id="SSF48403">
    <property type="entry name" value="Ankyrin repeat"/>
    <property type="match status" value="1"/>
</dbReference>
<keyword evidence="6" id="KW-1185">Reference proteome</keyword>
<dbReference type="PROSITE" id="PS50088">
    <property type="entry name" value="ANK_REPEAT"/>
    <property type="match status" value="3"/>
</dbReference>
<organism evidence="5 6">
    <name type="scientific">Turkeypox virus</name>
    <dbReference type="NCBI Taxonomy" id="336486"/>
    <lineage>
        <taxon>Viruses</taxon>
        <taxon>Varidnaviria</taxon>
        <taxon>Bamfordvirae</taxon>
        <taxon>Nucleocytoviricota</taxon>
        <taxon>Pokkesviricetes</taxon>
        <taxon>Chitovirales</taxon>
        <taxon>Poxviridae</taxon>
        <taxon>Chordopoxvirinae</taxon>
        <taxon>Avipoxvirus</taxon>
        <taxon>Avipoxvirus turkeypox</taxon>
    </lineage>
</organism>
<dbReference type="PANTHER" id="PTHR24198:SF165">
    <property type="entry name" value="ANKYRIN REPEAT-CONTAINING PROTEIN-RELATED"/>
    <property type="match status" value="1"/>
</dbReference>
<sequence>MDVEDYMYNFLLIDINIDYSTCRYCKRMLYIAVKLNNISAVKFLLAKGIDPNMYDEYYRTPLHYAVDNNSVELVDVLLRYNTDPDIVDDNFEYPIVSSIRRGYICVAKLLVAYGADTTIINDFDIIHDSVKHGKIKMIEFLIHIGVSTLITDAEGHTPLHYAMSAMNRDMVLYLVNHIISNDYTLYDDMIHTILCNYDKYDYPYIELVISYFVLLEYLYGRATLPKIHFMNTEMISKATVLDRIRKNCENEIIDMMSTYINTHLTVLDICKDITNSNLLAKHVTLLEKFYEAKSRIYKEYIKPFIDVGIDRLNLLNTAIYVIDKHCDETSWEHLPIEIKYMILEYMDDSEIVYLSEYRNRVL</sequence>
<dbReference type="GeneID" id="26122852"/>
<dbReference type="Gene3D" id="1.25.40.20">
    <property type="entry name" value="Ankyrin repeat-containing domain"/>
    <property type="match status" value="1"/>
</dbReference>
<evidence type="ECO:0000313" key="6">
    <source>
        <dbReference type="Proteomes" id="UP000142477"/>
    </source>
</evidence>
<dbReference type="RefSeq" id="YP_009177183.1">
    <property type="nucleotide sequence ID" value="NC_028238.1"/>
</dbReference>
<dbReference type="Pfam" id="PF09372">
    <property type="entry name" value="PRANC"/>
    <property type="match status" value="1"/>
</dbReference>
<evidence type="ECO:0000256" key="2">
    <source>
        <dbReference type="ARBA" id="ARBA00023043"/>
    </source>
</evidence>
<evidence type="ECO:0000259" key="4">
    <source>
        <dbReference type="Pfam" id="PF09372"/>
    </source>
</evidence>
<evidence type="ECO:0000256" key="3">
    <source>
        <dbReference type="PROSITE-ProRule" id="PRU00023"/>
    </source>
</evidence>
<dbReference type="InterPro" id="IPR018272">
    <property type="entry name" value="PRANC_domain"/>
</dbReference>